<sequence>MEETKQYMDGVQGITSHGREDEATKLQQRRRWHQWLGLPKWMARGRLWFHDGSSASACRRRRPNMKEQRGSPPMMAFSWWLFGNRTTMTCFVICKWNHDHVHAQDDKLGRKKMMKEVDVGQVFTAKEKLQQQRVVDRESSALVDSLIKDSTGGGGWAKQRCTNPRQLRDLSMIRRWQRLDLPAASREAACRRDGSRPPSGCDDGTGSRYRAAGQWRTSEVGELQCCSTVLRKQQQQQQQHGMAGAVVWWLNKEERKRGAAAIREIV</sequence>
<name>A0A0P0Y147_ORYSJ</name>
<reference evidence="2 3" key="3">
    <citation type="journal article" date="2013" name="Rice">
        <title>Improvement of the Oryza sativa Nipponbare reference genome using next generation sequence and optical map data.</title>
        <authorList>
            <person name="Kawahara Y."/>
            <person name="de la Bastide M."/>
            <person name="Hamilton J.P."/>
            <person name="Kanamori H."/>
            <person name="McCombie W.R."/>
            <person name="Ouyang S."/>
            <person name="Schwartz D.C."/>
            <person name="Tanaka T."/>
            <person name="Wu J."/>
            <person name="Zhou S."/>
            <person name="Childs K.L."/>
            <person name="Davidson R.M."/>
            <person name="Lin H."/>
            <person name="Quesada-Ocampo L."/>
            <person name="Vaillancourt B."/>
            <person name="Sakai H."/>
            <person name="Lee S.S."/>
            <person name="Kim J."/>
            <person name="Numa H."/>
            <person name="Itoh T."/>
            <person name="Buell C.R."/>
            <person name="Matsumoto T."/>
        </authorList>
    </citation>
    <scope>NUCLEOTIDE SEQUENCE [LARGE SCALE GENOMIC DNA]</scope>
    <source>
        <strain evidence="3">cv. Nipponbare</strain>
    </source>
</reference>
<keyword evidence="3" id="KW-1185">Reference proteome</keyword>
<dbReference type="PaxDb" id="39947-A0A0P0Y147"/>
<evidence type="ECO:0000313" key="2">
    <source>
        <dbReference type="EMBL" id="BAT13481.1"/>
    </source>
</evidence>
<dbReference type="EMBL" id="AP014967">
    <property type="protein sequence ID" value="BAT13481.1"/>
    <property type="molecule type" value="Genomic_DNA"/>
</dbReference>
<feature type="region of interest" description="Disordered" evidence="1">
    <location>
        <begin position="188"/>
        <end position="208"/>
    </location>
</feature>
<evidence type="ECO:0000313" key="3">
    <source>
        <dbReference type="Proteomes" id="UP000059680"/>
    </source>
</evidence>
<organism evidence="2 3">
    <name type="scientific">Oryza sativa subsp. japonica</name>
    <name type="common">Rice</name>
    <dbReference type="NCBI Taxonomy" id="39947"/>
    <lineage>
        <taxon>Eukaryota</taxon>
        <taxon>Viridiplantae</taxon>
        <taxon>Streptophyta</taxon>
        <taxon>Embryophyta</taxon>
        <taxon>Tracheophyta</taxon>
        <taxon>Spermatophyta</taxon>
        <taxon>Magnoliopsida</taxon>
        <taxon>Liliopsida</taxon>
        <taxon>Poales</taxon>
        <taxon>Poaceae</taxon>
        <taxon>BOP clade</taxon>
        <taxon>Oryzoideae</taxon>
        <taxon>Oryzeae</taxon>
        <taxon>Oryzinae</taxon>
        <taxon>Oryza</taxon>
        <taxon>Oryza sativa</taxon>
    </lineage>
</organism>
<dbReference type="Proteomes" id="UP000059680">
    <property type="component" value="Chromosome 11"/>
</dbReference>
<evidence type="ECO:0000256" key="1">
    <source>
        <dbReference type="SAM" id="MobiDB-lite"/>
    </source>
</evidence>
<accession>A0A0P0Y147</accession>
<dbReference type="AlphaFoldDB" id="A0A0P0Y147"/>
<reference evidence="2 3" key="2">
    <citation type="journal article" date="2013" name="Plant Cell Physiol.">
        <title>Rice Annotation Project Database (RAP-DB): an integrative and interactive database for rice genomics.</title>
        <authorList>
            <person name="Sakai H."/>
            <person name="Lee S.S."/>
            <person name="Tanaka T."/>
            <person name="Numa H."/>
            <person name="Kim J."/>
            <person name="Kawahara Y."/>
            <person name="Wakimoto H."/>
            <person name="Yang C.C."/>
            <person name="Iwamoto M."/>
            <person name="Abe T."/>
            <person name="Yamada Y."/>
            <person name="Muto A."/>
            <person name="Inokuchi H."/>
            <person name="Ikemura T."/>
            <person name="Matsumoto T."/>
            <person name="Sasaki T."/>
            <person name="Itoh T."/>
        </authorList>
    </citation>
    <scope>NUCLEOTIDE SEQUENCE [LARGE SCALE GENOMIC DNA]</scope>
    <source>
        <strain evidence="3">cv. Nipponbare</strain>
    </source>
</reference>
<gene>
    <name evidence="2" type="ordered locus">Os11g0258200</name>
    <name evidence="2" type="ORF">OSNPB_110258200</name>
</gene>
<dbReference type="InParanoid" id="A0A0P0Y147"/>
<reference evidence="3" key="1">
    <citation type="journal article" date="2005" name="Nature">
        <title>The map-based sequence of the rice genome.</title>
        <authorList>
            <consortium name="International rice genome sequencing project (IRGSP)"/>
            <person name="Matsumoto T."/>
            <person name="Wu J."/>
            <person name="Kanamori H."/>
            <person name="Katayose Y."/>
            <person name="Fujisawa M."/>
            <person name="Namiki N."/>
            <person name="Mizuno H."/>
            <person name="Yamamoto K."/>
            <person name="Antonio B.A."/>
            <person name="Baba T."/>
            <person name="Sakata K."/>
            <person name="Nagamura Y."/>
            <person name="Aoki H."/>
            <person name="Arikawa K."/>
            <person name="Arita K."/>
            <person name="Bito T."/>
            <person name="Chiden Y."/>
            <person name="Fujitsuka N."/>
            <person name="Fukunaka R."/>
            <person name="Hamada M."/>
            <person name="Harada C."/>
            <person name="Hayashi A."/>
            <person name="Hijishita S."/>
            <person name="Honda M."/>
            <person name="Hosokawa S."/>
            <person name="Ichikawa Y."/>
            <person name="Idonuma A."/>
            <person name="Iijima M."/>
            <person name="Ikeda M."/>
            <person name="Ikeno M."/>
            <person name="Ito K."/>
            <person name="Ito S."/>
            <person name="Ito T."/>
            <person name="Ito Y."/>
            <person name="Ito Y."/>
            <person name="Iwabuchi A."/>
            <person name="Kamiya K."/>
            <person name="Karasawa W."/>
            <person name="Kurita K."/>
            <person name="Katagiri S."/>
            <person name="Kikuta A."/>
            <person name="Kobayashi H."/>
            <person name="Kobayashi N."/>
            <person name="Machita K."/>
            <person name="Maehara T."/>
            <person name="Masukawa M."/>
            <person name="Mizubayashi T."/>
            <person name="Mukai Y."/>
            <person name="Nagasaki H."/>
            <person name="Nagata Y."/>
            <person name="Naito S."/>
            <person name="Nakashima M."/>
            <person name="Nakama Y."/>
            <person name="Nakamichi Y."/>
            <person name="Nakamura M."/>
            <person name="Meguro A."/>
            <person name="Negishi M."/>
            <person name="Ohta I."/>
            <person name="Ohta T."/>
            <person name="Okamoto M."/>
            <person name="Ono N."/>
            <person name="Saji S."/>
            <person name="Sakaguchi M."/>
            <person name="Sakai K."/>
            <person name="Shibata M."/>
            <person name="Shimokawa T."/>
            <person name="Song J."/>
            <person name="Takazaki Y."/>
            <person name="Terasawa K."/>
            <person name="Tsugane M."/>
            <person name="Tsuji K."/>
            <person name="Ueda S."/>
            <person name="Waki K."/>
            <person name="Yamagata H."/>
            <person name="Yamamoto M."/>
            <person name="Yamamoto S."/>
            <person name="Yamane H."/>
            <person name="Yoshiki S."/>
            <person name="Yoshihara R."/>
            <person name="Yukawa K."/>
            <person name="Zhong H."/>
            <person name="Yano M."/>
            <person name="Yuan Q."/>
            <person name="Ouyang S."/>
            <person name="Liu J."/>
            <person name="Jones K.M."/>
            <person name="Gansberger K."/>
            <person name="Moffat K."/>
            <person name="Hill J."/>
            <person name="Bera J."/>
            <person name="Fadrosh D."/>
            <person name="Jin S."/>
            <person name="Johri S."/>
            <person name="Kim M."/>
            <person name="Overton L."/>
            <person name="Reardon M."/>
            <person name="Tsitrin T."/>
            <person name="Vuong H."/>
            <person name="Weaver B."/>
            <person name="Ciecko A."/>
            <person name="Tallon L."/>
            <person name="Jackson J."/>
            <person name="Pai G."/>
            <person name="Aken S.V."/>
            <person name="Utterback T."/>
            <person name="Reidmuller S."/>
            <person name="Feldblyum T."/>
            <person name="Hsiao J."/>
            <person name="Zismann V."/>
            <person name="Iobst S."/>
            <person name="de Vazeille A.R."/>
            <person name="Buell C.R."/>
            <person name="Ying K."/>
            <person name="Li Y."/>
            <person name="Lu T."/>
            <person name="Huang Y."/>
            <person name="Zhao Q."/>
            <person name="Feng Q."/>
            <person name="Zhang L."/>
            <person name="Zhu J."/>
            <person name="Weng Q."/>
            <person name="Mu J."/>
            <person name="Lu Y."/>
            <person name="Fan D."/>
            <person name="Liu Y."/>
            <person name="Guan J."/>
            <person name="Zhang Y."/>
            <person name="Yu S."/>
            <person name="Liu X."/>
            <person name="Zhang Y."/>
            <person name="Hong G."/>
            <person name="Han B."/>
            <person name="Choisne N."/>
            <person name="Demange N."/>
            <person name="Orjeda G."/>
            <person name="Samain S."/>
            <person name="Cattolico L."/>
            <person name="Pelletier E."/>
            <person name="Couloux A."/>
            <person name="Segurens B."/>
            <person name="Wincker P."/>
            <person name="D'Hont A."/>
            <person name="Scarpelli C."/>
            <person name="Weissenbach J."/>
            <person name="Salanoubat M."/>
            <person name="Quetier F."/>
            <person name="Yu Y."/>
            <person name="Kim H.R."/>
            <person name="Rambo T."/>
            <person name="Currie J."/>
            <person name="Collura K."/>
            <person name="Luo M."/>
            <person name="Yang T."/>
            <person name="Ammiraju J.S.S."/>
            <person name="Engler F."/>
            <person name="Soderlund C."/>
            <person name="Wing R.A."/>
            <person name="Palmer L.E."/>
            <person name="de la Bastide M."/>
            <person name="Spiegel L."/>
            <person name="Nascimento L."/>
            <person name="Zutavern T."/>
            <person name="O'Shaughnessy A."/>
            <person name="Dike S."/>
            <person name="Dedhia N."/>
            <person name="Preston R."/>
            <person name="Balija V."/>
            <person name="McCombie W.R."/>
            <person name="Chow T."/>
            <person name="Chen H."/>
            <person name="Chung M."/>
            <person name="Chen C."/>
            <person name="Shaw J."/>
            <person name="Wu H."/>
            <person name="Hsiao K."/>
            <person name="Chao Y."/>
            <person name="Chu M."/>
            <person name="Cheng C."/>
            <person name="Hour A."/>
            <person name="Lee P."/>
            <person name="Lin S."/>
            <person name="Lin Y."/>
            <person name="Liou J."/>
            <person name="Liu S."/>
            <person name="Hsing Y."/>
            <person name="Raghuvanshi S."/>
            <person name="Mohanty A."/>
            <person name="Bharti A.K."/>
            <person name="Gaur A."/>
            <person name="Gupta V."/>
            <person name="Kumar D."/>
            <person name="Ravi V."/>
            <person name="Vij S."/>
            <person name="Kapur A."/>
            <person name="Khurana P."/>
            <person name="Khurana P."/>
            <person name="Khurana J.P."/>
            <person name="Tyagi A.K."/>
            <person name="Gaikwad K."/>
            <person name="Singh A."/>
            <person name="Dalal V."/>
            <person name="Srivastava S."/>
            <person name="Dixit A."/>
            <person name="Pal A.K."/>
            <person name="Ghazi I.A."/>
            <person name="Yadav M."/>
            <person name="Pandit A."/>
            <person name="Bhargava A."/>
            <person name="Sureshbabu K."/>
            <person name="Batra K."/>
            <person name="Sharma T.R."/>
            <person name="Mohapatra T."/>
            <person name="Singh N.K."/>
            <person name="Messing J."/>
            <person name="Nelson A.B."/>
            <person name="Fuks G."/>
            <person name="Kavchok S."/>
            <person name="Keizer G."/>
            <person name="Linton E."/>
            <person name="Llaca V."/>
            <person name="Song R."/>
            <person name="Tanyolac B."/>
            <person name="Young S."/>
            <person name="Ho-Il K."/>
            <person name="Hahn J.H."/>
            <person name="Sangsakoo G."/>
            <person name="Vanavichit A."/>
            <person name="de Mattos Luiz.A.T."/>
            <person name="Zimmer P.D."/>
            <person name="Malone G."/>
            <person name="Dellagostin O."/>
            <person name="de Oliveira A.C."/>
            <person name="Bevan M."/>
            <person name="Bancroft I."/>
            <person name="Minx P."/>
            <person name="Cordum H."/>
            <person name="Wilson R."/>
            <person name="Cheng Z."/>
            <person name="Jin W."/>
            <person name="Jiang J."/>
            <person name="Leong S.A."/>
            <person name="Iwama H."/>
            <person name="Gojobori T."/>
            <person name="Itoh T."/>
            <person name="Niimura Y."/>
            <person name="Fujii Y."/>
            <person name="Habara T."/>
            <person name="Sakai H."/>
            <person name="Sato Y."/>
            <person name="Wilson G."/>
            <person name="Kumar K."/>
            <person name="McCouch S."/>
            <person name="Juretic N."/>
            <person name="Hoen D."/>
            <person name="Wright S."/>
            <person name="Bruskiewich R."/>
            <person name="Bureau T."/>
            <person name="Miyao A."/>
            <person name="Hirochika H."/>
            <person name="Nishikawa T."/>
            <person name="Kadowaki K."/>
            <person name="Sugiura M."/>
            <person name="Burr B."/>
            <person name="Sasaki T."/>
        </authorList>
    </citation>
    <scope>NUCLEOTIDE SEQUENCE [LARGE SCALE GENOMIC DNA]</scope>
    <source>
        <strain evidence="3">cv. Nipponbare</strain>
    </source>
</reference>
<protein>
    <submittedName>
        <fullName evidence="2">Os11g0258200 protein</fullName>
    </submittedName>
</protein>
<proteinExistence type="predicted"/>